<organism evidence="1">
    <name type="scientific">Schistosoma curassoni</name>
    <dbReference type="NCBI Taxonomy" id="6186"/>
    <lineage>
        <taxon>Eukaryota</taxon>
        <taxon>Metazoa</taxon>
        <taxon>Spiralia</taxon>
        <taxon>Lophotrochozoa</taxon>
        <taxon>Platyhelminthes</taxon>
        <taxon>Trematoda</taxon>
        <taxon>Digenea</taxon>
        <taxon>Strigeidida</taxon>
        <taxon>Schistosomatoidea</taxon>
        <taxon>Schistosomatidae</taxon>
        <taxon>Schistosoma</taxon>
    </lineage>
</organism>
<reference evidence="1" key="1">
    <citation type="submission" date="2016-06" db="UniProtKB">
        <authorList>
            <consortium name="WormBaseParasite"/>
        </authorList>
    </citation>
    <scope>IDENTIFICATION</scope>
</reference>
<dbReference type="InterPro" id="IPR037034">
    <property type="entry name" value="RNA_pol_Rpb2_2_sf"/>
</dbReference>
<dbReference type="GO" id="GO:0006351">
    <property type="term" value="P:DNA-templated transcription"/>
    <property type="evidence" value="ECO:0007669"/>
    <property type="project" value="InterPro"/>
</dbReference>
<evidence type="ECO:0000313" key="1">
    <source>
        <dbReference type="WBParaSite" id="SCUD_0000691901-mRNA-1"/>
    </source>
</evidence>
<dbReference type="Gene3D" id="3.90.1110.10">
    <property type="entry name" value="RNA polymerase Rpb2, domain 2"/>
    <property type="match status" value="1"/>
</dbReference>
<dbReference type="GO" id="GO:0003677">
    <property type="term" value="F:DNA binding"/>
    <property type="evidence" value="ECO:0007669"/>
    <property type="project" value="InterPro"/>
</dbReference>
<sequence>LLKSLNFGFSFFQIHTCLDACNWLHSRLRQPRYRTAFGASRTLRTAANILETDIILEIQRFLRDIIITHIEMEKLNFAPRAFFLGQMVRYLILANEKRIPVSPISSYNLSYMQFIKSVTLSHE</sequence>
<dbReference type="AlphaFoldDB" id="A0A183JW24"/>
<dbReference type="GO" id="GO:0003899">
    <property type="term" value="F:DNA-directed RNA polymerase activity"/>
    <property type="evidence" value="ECO:0007669"/>
    <property type="project" value="InterPro"/>
</dbReference>
<protein>
    <submittedName>
        <fullName evidence="1">Dilute domain-containing protein</fullName>
    </submittedName>
</protein>
<dbReference type="STRING" id="6186.A0A183JW24"/>
<accession>A0A183JW24</accession>
<dbReference type="WBParaSite" id="SCUD_0000691901-mRNA-1">
    <property type="protein sequence ID" value="SCUD_0000691901-mRNA-1"/>
    <property type="gene ID" value="SCUD_0000691901"/>
</dbReference>
<proteinExistence type="predicted"/>
<name>A0A183JW24_9TREM</name>